<protein>
    <submittedName>
        <fullName evidence="1">Uncharacterized protein</fullName>
    </submittedName>
</protein>
<organism evidence="1">
    <name type="scientific">Arundo donax</name>
    <name type="common">Giant reed</name>
    <name type="synonym">Donax arundinaceus</name>
    <dbReference type="NCBI Taxonomy" id="35708"/>
    <lineage>
        <taxon>Eukaryota</taxon>
        <taxon>Viridiplantae</taxon>
        <taxon>Streptophyta</taxon>
        <taxon>Embryophyta</taxon>
        <taxon>Tracheophyta</taxon>
        <taxon>Spermatophyta</taxon>
        <taxon>Magnoliopsida</taxon>
        <taxon>Liliopsida</taxon>
        <taxon>Poales</taxon>
        <taxon>Poaceae</taxon>
        <taxon>PACMAD clade</taxon>
        <taxon>Arundinoideae</taxon>
        <taxon>Arundineae</taxon>
        <taxon>Arundo</taxon>
    </lineage>
</organism>
<dbReference type="AlphaFoldDB" id="A0A0A9EZ77"/>
<evidence type="ECO:0000313" key="1">
    <source>
        <dbReference type="EMBL" id="JAE04279.1"/>
    </source>
</evidence>
<proteinExistence type="predicted"/>
<reference evidence="1" key="2">
    <citation type="journal article" date="2015" name="Data Brief">
        <title>Shoot transcriptome of the giant reed, Arundo donax.</title>
        <authorList>
            <person name="Barrero R.A."/>
            <person name="Guerrero F.D."/>
            <person name="Moolhuijzen P."/>
            <person name="Goolsby J.A."/>
            <person name="Tidwell J."/>
            <person name="Bellgard S.E."/>
            <person name="Bellgard M.I."/>
        </authorList>
    </citation>
    <scope>NUCLEOTIDE SEQUENCE</scope>
    <source>
        <tissue evidence="1">Shoot tissue taken approximately 20 cm above the soil surface</tissue>
    </source>
</reference>
<accession>A0A0A9EZ77</accession>
<dbReference type="EMBL" id="GBRH01193617">
    <property type="protein sequence ID" value="JAE04279.1"/>
    <property type="molecule type" value="Transcribed_RNA"/>
</dbReference>
<reference evidence="1" key="1">
    <citation type="submission" date="2014-09" db="EMBL/GenBank/DDBJ databases">
        <authorList>
            <person name="Magalhaes I.L.F."/>
            <person name="Oliveira U."/>
            <person name="Santos F.R."/>
            <person name="Vidigal T.H.D.A."/>
            <person name="Brescovit A.D."/>
            <person name="Santos A.J."/>
        </authorList>
    </citation>
    <scope>NUCLEOTIDE SEQUENCE</scope>
    <source>
        <tissue evidence="1">Shoot tissue taken approximately 20 cm above the soil surface</tissue>
    </source>
</reference>
<sequence length="30" mass="3432">MFFLCLEPNIVNFSGKSLPEITLICHQSIH</sequence>
<name>A0A0A9EZ77_ARUDO</name>